<name>A0AAV2SRV4_MEGNR</name>
<evidence type="ECO:0000259" key="2">
    <source>
        <dbReference type="PROSITE" id="PS00498"/>
    </source>
</evidence>
<sequence>VIALAALARAQDISLAKRQYDMNGLIFRVLEPIRSRYTDIKGFSESFDPLADLSIYKDEGKVTKNLMDDIKDGRILKQKTWFSLFNPRHREEAIMLFEILMNTKSWTDFTKNAAYFRTKLNEGVYLYAMYAAVTHSDLANGLVLPPLYEVTPHMFTNSESIHEAYTAKMEGVNSKFRLKYTASEKNKETRVAYFGEDIGFNIHHVTWHLDHPFWWKESYGKKFDRKGELFFWVHHQMTVRFDAERLSNNLAEVDELYWDRPIKEGFAPHTQYKYGGEFPSRPDNIKFSDVEGVAKIRDMLVIESRIRDAIDHGYVIGHDGEIIDIMNDRGIDILGDVIESSTYSPNAEYYGALHNLAHMMLGRQGDPKGKFKMPPGVMEHFETATRDPSFFRLHKYMDNIFKLHKNRLPVYTEKDLDFEGVHLNHFSVNGKLETYFEDFEFDLHGAVDDTE</sequence>
<dbReference type="InterPro" id="IPR013788">
    <property type="entry name" value="Hemocyanin/hexamerin"/>
</dbReference>
<accession>A0AAV2SRV4</accession>
<keyword evidence="4" id="KW-1185">Reference proteome</keyword>
<dbReference type="InterPro" id="IPR014756">
    <property type="entry name" value="Ig_E-set"/>
</dbReference>
<dbReference type="InterPro" id="IPR036697">
    <property type="entry name" value="Hemocyanin_N_sf"/>
</dbReference>
<dbReference type="Proteomes" id="UP001497623">
    <property type="component" value="Unassembled WGS sequence"/>
</dbReference>
<feature type="non-terminal residue" evidence="3">
    <location>
        <position position="451"/>
    </location>
</feature>
<feature type="non-terminal residue" evidence="3">
    <location>
        <position position="1"/>
    </location>
</feature>
<dbReference type="SUPFAM" id="SSF48056">
    <property type="entry name" value="Di-copper centre-containing domain"/>
    <property type="match status" value="1"/>
</dbReference>
<dbReference type="InterPro" id="IPR008922">
    <property type="entry name" value="Di-copper_centre_dom_sf"/>
</dbReference>
<dbReference type="Pfam" id="PF00372">
    <property type="entry name" value="Hemocyanin_M"/>
    <property type="match status" value="1"/>
</dbReference>
<gene>
    <name evidence="3" type="ORF">MNOR_LOCUS38995</name>
</gene>
<dbReference type="SUPFAM" id="SSF81296">
    <property type="entry name" value="E set domains"/>
    <property type="match status" value="1"/>
</dbReference>
<dbReference type="PANTHER" id="PTHR11511:SF5">
    <property type="entry name" value="FAT-BODY PROTEIN 1-RELATED"/>
    <property type="match status" value="1"/>
</dbReference>
<dbReference type="GO" id="GO:0016491">
    <property type="term" value="F:oxidoreductase activity"/>
    <property type="evidence" value="ECO:0007669"/>
    <property type="project" value="InterPro"/>
</dbReference>
<dbReference type="InterPro" id="IPR000896">
    <property type="entry name" value="Hemocyanin/hexamerin_mid_dom"/>
</dbReference>
<dbReference type="InterPro" id="IPR002227">
    <property type="entry name" value="Tyrosinase_Cu-bd"/>
</dbReference>
<dbReference type="SUPFAM" id="SSF48050">
    <property type="entry name" value="Hemocyanin, N-terminal domain"/>
    <property type="match status" value="1"/>
</dbReference>
<dbReference type="PROSITE" id="PS00209">
    <property type="entry name" value="HEMOCYANIN_1"/>
    <property type="match status" value="1"/>
</dbReference>
<dbReference type="PRINTS" id="PR00187">
    <property type="entry name" value="HAEMOCYANIN"/>
</dbReference>
<evidence type="ECO:0000256" key="1">
    <source>
        <dbReference type="ARBA" id="ARBA00009470"/>
    </source>
</evidence>
<dbReference type="InterPro" id="IPR005204">
    <property type="entry name" value="Hemocyanin_N"/>
</dbReference>
<dbReference type="PROSITE" id="PS00498">
    <property type="entry name" value="TYROSINASE_2"/>
    <property type="match status" value="1"/>
</dbReference>
<dbReference type="Gene3D" id="1.10.1280.10">
    <property type="entry name" value="Di-copper center containing domain from catechol oxidase"/>
    <property type="match status" value="1"/>
</dbReference>
<feature type="domain" description="Tyrosinase copper-binding" evidence="2">
    <location>
        <begin position="387"/>
        <end position="398"/>
    </location>
</feature>
<dbReference type="Pfam" id="PF03722">
    <property type="entry name" value="Hemocyanin_N"/>
    <property type="match status" value="1"/>
</dbReference>
<comment type="similarity">
    <text evidence="1">Belongs to the tyrosinase family. Hemocyanin subfamily.</text>
</comment>
<dbReference type="AlphaFoldDB" id="A0AAV2SRV4"/>
<organism evidence="3 4">
    <name type="scientific">Meganyctiphanes norvegica</name>
    <name type="common">Northern krill</name>
    <name type="synonym">Thysanopoda norvegica</name>
    <dbReference type="NCBI Taxonomy" id="48144"/>
    <lineage>
        <taxon>Eukaryota</taxon>
        <taxon>Metazoa</taxon>
        <taxon>Ecdysozoa</taxon>
        <taxon>Arthropoda</taxon>
        <taxon>Crustacea</taxon>
        <taxon>Multicrustacea</taxon>
        <taxon>Malacostraca</taxon>
        <taxon>Eumalacostraca</taxon>
        <taxon>Eucarida</taxon>
        <taxon>Euphausiacea</taxon>
        <taxon>Euphausiidae</taxon>
        <taxon>Meganyctiphanes</taxon>
    </lineage>
</organism>
<comment type="caution">
    <text evidence="3">The sequence shown here is derived from an EMBL/GenBank/DDBJ whole genome shotgun (WGS) entry which is preliminary data.</text>
</comment>
<evidence type="ECO:0000313" key="4">
    <source>
        <dbReference type="Proteomes" id="UP001497623"/>
    </source>
</evidence>
<dbReference type="EMBL" id="CAXKWB010095386">
    <property type="protein sequence ID" value="CAL4219668.1"/>
    <property type="molecule type" value="Genomic_DNA"/>
</dbReference>
<dbReference type="PANTHER" id="PTHR11511">
    <property type="entry name" value="LARVAL STORAGE PROTEIN/PHENOLOXIDASE"/>
    <property type="match status" value="1"/>
</dbReference>
<proteinExistence type="inferred from homology"/>
<dbReference type="Gene3D" id="1.20.1370.10">
    <property type="entry name" value="Hemocyanin, N-terminal domain"/>
    <property type="match status" value="1"/>
</dbReference>
<dbReference type="PROSITE" id="PS00210">
    <property type="entry name" value="HEMOCYANIN_2"/>
    <property type="match status" value="1"/>
</dbReference>
<protein>
    <recommendedName>
        <fullName evidence="2">Tyrosinase copper-binding domain-containing protein</fullName>
    </recommendedName>
</protein>
<reference evidence="3 4" key="1">
    <citation type="submission" date="2024-05" db="EMBL/GenBank/DDBJ databases">
        <authorList>
            <person name="Wallberg A."/>
        </authorList>
    </citation>
    <scope>NUCLEOTIDE SEQUENCE [LARGE SCALE GENOMIC DNA]</scope>
</reference>
<evidence type="ECO:0000313" key="3">
    <source>
        <dbReference type="EMBL" id="CAL4219668.1"/>
    </source>
</evidence>